<protein>
    <submittedName>
        <fullName evidence="10">ABC transporter permease</fullName>
    </submittedName>
</protein>
<dbReference type="CDD" id="cd06261">
    <property type="entry name" value="TM_PBP2"/>
    <property type="match status" value="1"/>
</dbReference>
<keyword evidence="4 7" id="KW-0812">Transmembrane</keyword>
<keyword evidence="2 7" id="KW-0813">Transport</keyword>
<dbReference type="Proteomes" id="UP001597286">
    <property type="component" value="Unassembled WGS sequence"/>
</dbReference>
<keyword evidence="6 7" id="KW-0472">Membrane</keyword>
<keyword evidence="5 7" id="KW-1133">Transmembrane helix</keyword>
<dbReference type="SUPFAM" id="SSF161098">
    <property type="entry name" value="MetI-like"/>
    <property type="match status" value="1"/>
</dbReference>
<dbReference type="RefSeq" id="WP_378485916.1">
    <property type="nucleotide sequence ID" value="NZ_JBHUFB010000010.1"/>
</dbReference>
<feature type="transmembrane region" description="Helical" evidence="7">
    <location>
        <begin position="225"/>
        <end position="247"/>
    </location>
</feature>
<feature type="transmembrane region" description="Helical" evidence="7">
    <location>
        <begin position="70"/>
        <end position="89"/>
    </location>
</feature>
<comment type="subcellular location">
    <subcellularLocation>
        <location evidence="1 7">Cell membrane</location>
        <topology evidence="1 7">Multi-pass membrane protein</topology>
    </subcellularLocation>
</comment>
<evidence type="ECO:0000256" key="2">
    <source>
        <dbReference type="ARBA" id="ARBA00022448"/>
    </source>
</evidence>
<comment type="caution">
    <text evidence="10">The sequence shown here is derived from an EMBL/GenBank/DDBJ whole genome shotgun (WGS) entry which is preliminary data.</text>
</comment>
<dbReference type="Pfam" id="PF00528">
    <property type="entry name" value="BPD_transp_1"/>
    <property type="match status" value="1"/>
</dbReference>
<evidence type="ECO:0000256" key="1">
    <source>
        <dbReference type="ARBA" id="ARBA00004651"/>
    </source>
</evidence>
<evidence type="ECO:0000256" key="3">
    <source>
        <dbReference type="ARBA" id="ARBA00022475"/>
    </source>
</evidence>
<dbReference type="Gene3D" id="1.10.3720.10">
    <property type="entry name" value="MetI-like"/>
    <property type="match status" value="1"/>
</dbReference>
<sequence length="296" mass="30606">MTGRALRGRSPRFLLGALAGVALFLVLWEWAARGQSPAVMPSPARTFEALGGLITDGTLLPELGLTVGRAFVATLCAAVVGVLFGWAAARFDFADGLLAPLRAVLQGLPPIVLIVCLVLWMGSDPAITVIVCTTVMVPLVAAATTSALRGVDPHLLELAAGLHLSRTRRTVFVVVPAVLPAILAATGAVASASLRVVVMAELLSAPDGIGAAIAQNRTLLQTPELYAWTLVLVGCALAVDVLVRAVVSRWSAVFTPSRRAPGGRPARVAGGRPARVAGGRPARAVSSRSRAGTRSR</sequence>
<feature type="domain" description="ABC transmembrane type-1" evidence="9">
    <location>
        <begin position="63"/>
        <end position="243"/>
    </location>
</feature>
<reference evidence="11" key="1">
    <citation type="journal article" date="2019" name="Int. J. Syst. Evol. Microbiol.">
        <title>The Global Catalogue of Microorganisms (GCM) 10K type strain sequencing project: providing services to taxonomists for standard genome sequencing and annotation.</title>
        <authorList>
            <consortium name="The Broad Institute Genomics Platform"/>
            <consortium name="The Broad Institute Genome Sequencing Center for Infectious Disease"/>
            <person name="Wu L."/>
            <person name="Ma J."/>
        </authorList>
    </citation>
    <scope>NUCLEOTIDE SEQUENCE [LARGE SCALE GENOMIC DNA]</scope>
    <source>
        <strain evidence="11">DT72</strain>
    </source>
</reference>
<feature type="transmembrane region" description="Helical" evidence="7">
    <location>
        <begin position="101"/>
        <end position="121"/>
    </location>
</feature>
<organism evidence="10 11">
    <name type="scientific">Rhodococcus gannanensis</name>
    <dbReference type="NCBI Taxonomy" id="1960308"/>
    <lineage>
        <taxon>Bacteria</taxon>
        <taxon>Bacillati</taxon>
        <taxon>Actinomycetota</taxon>
        <taxon>Actinomycetes</taxon>
        <taxon>Mycobacteriales</taxon>
        <taxon>Nocardiaceae</taxon>
        <taxon>Rhodococcus</taxon>
    </lineage>
</organism>
<evidence type="ECO:0000256" key="8">
    <source>
        <dbReference type="SAM" id="MobiDB-lite"/>
    </source>
</evidence>
<comment type="similarity">
    <text evidence="7">Belongs to the binding-protein-dependent transport system permease family.</text>
</comment>
<dbReference type="EMBL" id="JBHUFB010000010">
    <property type="protein sequence ID" value="MFD1813460.1"/>
    <property type="molecule type" value="Genomic_DNA"/>
</dbReference>
<evidence type="ECO:0000259" key="9">
    <source>
        <dbReference type="PROSITE" id="PS50928"/>
    </source>
</evidence>
<evidence type="ECO:0000313" key="11">
    <source>
        <dbReference type="Proteomes" id="UP001597286"/>
    </source>
</evidence>
<proteinExistence type="inferred from homology"/>
<keyword evidence="3" id="KW-1003">Cell membrane</keyword>
<dbReference type="PANTHER" id="PTHR30151:SF0">
    <property type="entry name" value="ABC TRANSPORTER PERMEASE PROTEIN MJ0413-RELATED"/>
    <property type="match status" value="1"/>
</dbReference>
<feature type="transmembrane region" description="Helical" evidence="7">
    <location>
        <begin position="127"/>
        <end position="151"/>
    </location>
</feature>
<dbReference type="PROSITE" id="PS50928">
    <property type="entry name" value="ABC_TM1"/>
    <property type="match status" value="1"/>
</dbReference>
<keyword evidence="11" id="KW-1185">Reference proteome</keyword>
<accession>A0ABW4P8U6</accession>
<dbReference type="InterPro" id="IPR000515">
    <property type="entry name" value="MetI-like"/>
</dbReference>
<evidence type="ECO:0000313" key="10">
    <source>
        <dbReference type="EMBL" id="MFD1813460.1"/>
    </source>
</evidence>
<feature type="transmembrane region" description="Helical" evidence="7">
    <location>
        <begin position="171"/>
        <end position="194"/>
    </location>
</feature>
<evidence type="ECO:0000256" key="7">
    <source>
        <dbReference type="RuleBase" id="RU363032"/>
    </source>
</evidence>
<dbReference type="PANTHER" id="PTHR30151">
    <property type="entry name" value="ALKANE SULFONATE ABC TRANSPORTER-RELATED, MEMBRANE SUBUNIT"/>
    <property type="match status" value="1"/>
</dbReference>
<evidence type="ECO:0000256" key="4">
    <source>
        <dbReference type="ARBA" id="ARBA00022692"/>
    </source>
</evidence>
<feature type="region of interest" description="Disordered" evidence="8">
    <location>
        <begin position="259"/>
        <end position="296"/>
    </location>
</feature>
<gene>
    <name evidence="10" type="ORF">ACFSJG_14655</name>
</gene>
<evidence type="ECO:0000256" key="6">
    <source>
        <dbReference type="ARBA" id="ARBA00023136"/>
    </source>
</evidence>
<dbReference type="InterPro" id="IPR035906">
    <property type="entry name" value="MetI-like_sf"/>
</dbReference>
<evidence type="ECO:0000256" key="5">
    <source>
        <dbReference type="ARBA" id="ARBA00022989"/>
    </source>
</evidence>
<name>A0ABW4P8U6_9NOCA</name>
<feature type="compositionally biased region" description="Low complexity" evidence="8">
    <location>
        <begin position="259"/>
        <end position="290"/>
    </location>
</feature>